<dbReference type="PANTHER" id="PTHR30404">
    <property type="entry name" value="N-ACETYLMURAMOYL-L-ALANINE AMIDASE"/>
    <property type="match status" value="1"/>
</dbReference>
<sequence>MKSKVMIILVATFVFFATFASSIESHFVSAASKEGIVTANTLNVREKASTSSKTIGTLKKGKTVTIAKQQSSWSQIKYGSKTGWISTKYINEIGYVTSTTLKLYKSSSSSSTSLATLKKGTSVQIKATKGSWLQVYVSSNKKTGWVTKKNISSTKAAATTASTTTYYVTSDTLNIRQSGTTKAKVLKTIKKGDAVTYYSKSGNWAKVKTSSGTIGWASLTYLSKTKPVVTKTYYVTANSLNVRSAGNTSAKVLTAIKKGAAVTYYSKSGDWAKIKTASGVTGWVSMKYLSTTKPKVTASAETVSNSTMRYVISETLNVRKSNSASSAILETVYRGDALTLKQTSGDWGKVVTSNNVTGWVSLAYVSNKKWTKGLQNKVIVLDPGHGAQDPGAIGSEHKEKDLTLATAKKVQAKLEEAGAKVVLTRTGDTYPTLSERVQISKKNNADVFISIHYNASPDKTANGIDTFYWTTYMNEAELAEIVQEELIKSTGLKNRGSKTGNFQVVRTNDGASLLVELGFISNPDEEEIISTAEFQEDAATGITNGLQAYFDLF</sequence>
<dbReference type="RefSeq" id="WP_119117666.1">
    <property type="nucleotide sequence ID" value="NZ_QWVS01000023.1"/>
</dbReference>
<dbReference type="Pfam" id="PF08239">
    <property type="entry name" value="SH3_3"/>
    <property type="match status" value="5"/>
</dbReference>
<dbReference type="SUPFAM" id="SSF53187">
    <property type="entry name" value="Zn-dependent exopeptidases"/>
    <property type="match status" value="1"/>
</dbReference>
<dbReference type="InterPro" id="IPR050695">
    <property type="entry name" value="N-acetylmuramoyl_amidase_3"/>
</dbReference>
<dbReference type="AlphaFoldDB" id="A0A398BAU7"/>
<organism evidence="5 6">
    <name type="scientific">Peribacillus asahii</name>
    <dbReference type="NCBI Taxonomy" id="228899"/>
    <lineage>
        <taxon>Bacteria</taxon>
        <taxon>Bacillati</taxon>
        <taxon>Bacillota</taxon>
        <taxon>Bacilli</taxon>
        <taxon>Bacillales</taxon>
        <taxon>Bacillaceae</taxon>
        <taxon>Peribacillus</taxon>
    </lineage>
</organism>
<proteinExistence type="predicted"/>
<dbReference type="EMBL" id="QWVS01000023">
    <property type="protein sequence ID" value="RID84816.1"/>
    <property type="molecule type" value="Genomic_DNA"/>
</dbReference>
<protein>
    <recommendedName>
        <fullName evidence="4">SH3b domain-containing protein</fullName>
    </recommendedName>
</protein>
<dbReference type="Pfam" id="PF01520">
    <property type="entry name" value="Amidase_3"/>
    <property type="match status" value="1"/>
</dbReference>
<dbReference type="GO" id="GO:0030288">
    <property type="term" value="C:outer membrane-bounded periplasmic space"/>
    <property type="evidence" value="ECO:0007669"/>
    <property type="project" value="TreeGrafter"/>
</dbReference>
<dbReference type="PIRSF" id="PIRSF037846">
    <property type="entry name" value="Autolysin_YrvJ_prd"/>
    <property type="match status" value="1"/>
</dbReference>
<feature type="signal peptide" evidence="3">
    <location>
        <begin position="1"/>
        <end position="22"/>
    </location>
</feature>
<keyword evidence="1" id="KW-0378">Hydrolase</keyword>
<evidence type="ECO:0000256" key="1">
    <source>
        <dbReference type="ARBA" id="ARBA00022801"/>
    </source>
</evidence>
<dbReference type="GO" id="GO:0008745">
    <property type="term" value="F:N-acetylmuramoyl-L-alanine amidase activity"/>
    <property type="evidence" value="ECO:0007669"/>
    <property type="project" value="InterPro"/>
</dbReference>
<dbReference type="SMART" id="SM00646">
    <property type="entry name" value="Ami_3"/>
    <property type="match status" value="1"/>
</dbReference>
<comment type="caution">
    <text evidence="5">The sequence shown here is derived from an EMBL/GenBank/DDBJ whole genome shotgun (WGS) entry which is preliminary data.</text>
</comment>
<accession>A0A398BAU7</accession>
<dbReference type="Gene3D" id="3.40.630.40">
    <property type="entry name" value="Zn-dependent exopeptidases"/>
    <property type="match status" value="1"/>
</dbReference>
<evidence type="ECO:0000259" key="4">
    <source>
        <dbReference type="PROSITE" id="PS51781"/>
    </source>
</evidence>
<dbReference type="GO" id="GO:0071555">
    <property type="term" value="P:cell wall organization"/>
    <property type="evidence" value="ECO:0007669"/>
    <property type="project" value="UniProtKB-KW"/>
</dbReference>
<dbReference type="GO" id="GO:0009253">
    <property type="term" value="P:peptidoglycan catabolic process"/>
    <property type="evidence" value="ECO:0007669"/>
    <property type="project" value="InterPro"/>
</dbReference>
<evidence type="ECO:0000256" key="3">
    <source>
        <dbReference type="SAM" id="SignalP"/>
    </source>
</evidence>
<feature type="domain" description="SH3b" evidence="4">
    <location>
        <begin position="32"/>
        <end position="94"/>
    </location>
</feature>
<evidence type="ECO:0000313" key="5">
    <source>
        <dbReference type="EMBL" id="RID84816.1"/>
    </source>
</evidence>
<keyword evidence="2" id="KW-0961">Cell wall biogenesis/degradation</keyword>
<dbReference type="InterPro" id="IPR017293">
    <property type="entry name" value="N-acetylmuramoyl-L-ala_amidase"/>
</dbReference>
<dbReference type="SMART" id="SM00287">
    <property type="entry name" value="SH3b"/>
    <property type="match status" value="5"/>
</dbReference>
<keyword evidence="3" id="KW-0732">Signal</keyword>
<dbReference type="Gene3D" id="2.30.30.40">
    <property type="entry name" value="SH3 Domains"/>
    <property type="match status" value="5"/>
</dbReference>
<feature type="chain" id="PRO_5039049488" description="SH3b domain-containing protein" evidence="3">
    <location>
        <begin position="23"/>
        <end position="553"/>
    </location>
</feature>
<evidence type="ECO:0000313" key="6">
    <source>
        <dbReference type="Proteomes" id="UP000266016"/>
    </source>
</evidence>
<feature type="domain" description="SH3b" evidence="4">
    <location>
        <begin position="306"/>
        <end position="369"/>
    </location>
</feature>
<dbReference type="Proteomes" id="UP000266016">
    <property type="component" value="Unassembled WGS sequence"/>
</dbReference>
<dbReference type="InterPro" id="IPR003646">
    <property type="entry name" value="SH3-like_bac-type"/>
</dbReference>
<dbReference type="CDD" id="cd02696">
    <property type="entry name" value="MurNAc-LAA"/>
    <property type="match status" value="1"/>
</dbReference>
<keyword evidence="6" id="KW-1185">Reference proteome</keyword>
<name>A0A398BAU7_9BACI</name>
<reference evidence="5 6" key="1">
    <citation type="submission" date="2018-08" db="EMBL/GenBank/DDBJ databases">
        <title>Bacillus jemisoniae sp. nov., Bacillus chryseoplanitiae sp. nov., Bacillus resnikiae sp. nov., and Bacillus frankliniae sp. nov., isolated from Viking spacecraft and associated surfaces.</title>
        <authorList>
            <person name="Seuylemezian A."/>
            <person name="Vaishampayan P."/>
        </authorList>
    </citation>
    <scope>NUCLEOTIDE SEQUENCE [LARGE SCALE GENOMIC DNA]</scope>
    <source>
        <strain evidence="5 6">MA001</strain>
    </source>
</reference>
<feature type="domain" description="SH3b" evidence="4">
    <location>
        <begin position="163"/>
        <end position="226"/>
    </location>
</feature>
<dbReference type="PROSITE" id="PS51781">
    <property type="entry name" value="SH3B"/>
    <property type="match status" value="4"/>
</dbReference>
<evidence type="ECO:0000256" key="2">
    <source>
        <dbReference type="ARBA" id="ARBA00023316"/>
    </source>
</evidence>
<dbReference type="InterPro" id="IPR002508">
    <property type="entry name" value="MurNAc-LAA_cat"/>
</dbReference>
<dbReference type="PANTHER" id="PTHR30404:SF7">
    <property type="entry name" value="CELL WALL AMIDASE LYTH-RELATED"/>
    <property type="match status" value="1"/>
</dbReference>
<gene>
    <name evidence="5" type="ORF">D1953_13235</name>
</gene>
<feature type="domain" description="SH3b" evidence="4">
    <location>
        <begin position="230"/>
        <end position="293"/>
    </location>
</feature>